<dbReference type="SUPFAM" id="SSF49785">
    <property type="entry name" value="Galactose-binding domain-like"/>
    <property type="match status" value="1"/>
</dbReference>
<feature type="compositionally biased region" description="Low complexity" evidence="5">
    <location>
        <begin position="235"/>
        <end position="253"/>
    </location>
</feature>
<dbReference type="SUPFAM" id="SSF48403">
    <property type="entry name" value="Ankyrin repeat"/>
    <property type="match status" value="1"/>
</dbReference>
<dbReference type="Pfam" id="PF13857">
    <property type="entry name" value="Ank_5"/>
    <property type="match status" value="1"/>
</dbReference>
<feature type="compositionally biased region" description="Polar residues" evidence="5">
    <location>
        <begin position="1302"/>
        <end position="1311"/>
    </location>
</feature>
<dbReference type="EMBL" id="CAJOBH010000207">
    <property type="protein sequence ID" value="CAF3770727.1"/>
    <property type="molecule type" value="Genomic_DNA"/>
</dbReference>
<dbReference type="Gene3D" id="1.25.40.20">
    <property type="entry name" value="Ankyrin repeat-containing domain"/>
    <property type="match status" value="1"/>
</dbReference>
<feature type="non-terminal residue" evidence="6">
    <location>
        <position position="1"/>
    </location>
</feature>
<feature type="region of interest" description="Disordered" evidence="5">
    <location>
        <begin position="1324"/>
        <end position="1349"/>
    </location>
</feature>
<feature type="repeat" description="ANK" evidence="3">
    <location>
        <begin position="474"/>
        <end position="506"/>
    </location>
</feature>
<feature type="region of interest" description="Disordered" evidence="5">
    <location>
        <begin position="1733"/>
        <end position="1758"/>
    </location>
</feature>
<dbReference type="InterPro" id="IPR008979">
    <property type="entry name" value="Galactose-bd-like_sf"/>
</dbReference>
<dbReference type="InterPro" id="IPR002110">
    <property type="entry name" value="Ankyrin_rpt"/>
</dbReference>
<feature type="compositionally biased region" description="Low complexity" evidence="5">
    <location>
        <begin position="848"/>
        <end position="867"/>
    </location>
</feature>
<keyword evidence="2 4" id="KW-0808">Transferase</keyword>
<evidence type="ECO:0000256" key="4">
    <source>
        <dbReference type="RuleBase" id="RU369009"/>
    </source>
</evidence>
<dbReference type="EC" id="2.3.2.26" evidence="4"/>
<dbReference type="InterPro" id="IPR045322">
    <property type="entry name" value="HECTD1/TRIP12-like"/>
</dbReference>
<evidence type="ECO:0000256" key="2">
    <source>
        <dbReference type="ARBA" id="ARBA00022679"/>
    </source>
</evidence>
<comment type="pathway">
    <text evidence="4">Protein modification; protein ubiquitination.</text>
</comment>
<feature type="compositionally biased region" description="Acidic residues" evidence="5">
    <location>
        <begin position="1624"/>
        <end position="1634"/>
    </location>
</feature>
<comment type="similarity">
    <text evidence="4">Belongs to the UPL family. K-HECT subfamily.</text>
</comment>
<proteinExistence type="inferred from homology"/>
<dbReference type="GO" id="GO:0043161">
    <property type="term" value="P:proteasome-mediated ubiquitin-dependent protein catabolic process"/>
    <property type="evidence" value="ECO:0007669"/>
    <property type="project" value="TreeGrafter"/>
</dbReference>
<dbReference type="GO" id="GO:0061630">
    <property type="term" value="F:ubiquitin protein ligase activity"/>
    <property type="evidence" value="ECO:0007669"/>
    <property type="project" value="UniProtKB-UniRule"/>
</dbReference>
<evidence type="ECO:0000256" key="3">
    <source>
        <dbReference type="PROSITE-ProRule" id="PRU00023"/>
    </source>
</evidence>
<feature type="compositionally biased region" description="Acidic residues" evidence="5">
    <location>
        <begin position="1655"/>
        <end position="1674"/>
    </location>
</feature>
<dbReference type="Proteomes" id="UP000681967">
    <property type="component" value="Unassembled WGS sequence"/>
</dbReference>
<dbReference type="InterPro" id="IPR011989">
    <property type="entry name" value="ARM-like"/>
</dbReference>
<dbReference type="GO" id="GO:0070534">
    <property type="term" value="P:protein K63-linked ubiquitination"/>
    <property type="evidence" value="ECO:0007669"/>
    <property type="project" value="TreeGrafter"/>
</dbReference>
<feature type="region of interest" description="Disordered" evidence="5">
    <location>
        <begin position="235"/>
        <end position="261"/>
    </location>
</feature>
<evidence type="ECO:0000256" key="5">
    <source>
        <dbReference type="SAM" id="MobiDB-lite"/>
    </source>
</evidence>
<dbReference type="Gene3D" id="2.60.120.260">
    <property type="entry name" value="Galactose-binding domain-like"/>
    <property type="match status" value="1"/>
</dbReference>
<evidence type="ECO:0000313" key="6">
    <source>
        <dbReference type="EMBL" id="CAF3770727.1"/>
    </source>
</evidence>
<organism evidence="6 7">
    <name type="scientific">Rotaria magnacalcarata</name>
    <dbReference type="NCBI Taxonomy" id="392030"/>
    <lineage>
        <taxon>Eukaryota</taxon>
        <taxon>Metazoa</taxon>
        <taxon>Spiralia</taxon>
        <taxon>Gnathifera</taxon>
        <taxon>Rotifera</taxon>
        <taxon>Eurotatoria</taxon>
        <taxon>Bdelloidea</taxon>
        <taxon>Philodinida</taxon>
        <taxon>Philodinidae</taxon>
        <taxon>Rotaria</taxon>
    </lineage>
</organism>
<comment type="catalytic activity">
    <reaction evidence="1 4">
        <text>S-ubiquitinyl-[E2 ubiquitin-conjugating enzyme]-L-cysteine + [acceptor protein]-L-lysine = [E2 ubiquitin-conjugating enzyme]-L-cysteine + N(6)-ubiquitinyl-[acceptor protein]-L-lysine.</text>
        <dbReference type="EC" id="2.3.2.26"/>
    </reaction>
</comment>
<dbReference type="GO" id="GO:0016607">
    <property type="term" value="C:nuclear speck"/>
    <property type="evidence" value="ECO:0007669"/>
    <property type="project" value="TreeGrafter"/>
</dbReference>
<keyword evidence="3" id="KW-0040">ANK repeat</keyword>
<dbReference type="PROSITE" id="PS50088">
    <property type="entry name" value="ANK_REPEAT"/>
    <property type="match status" value="2"/>
</dbReference>
<comment type="function">
    <text evidence="4">E3 ubiquitin-protein ligase which accepts ubiquitin from an E2 ubiquitin-conjugating enzyme in the form of a thioester and then directly transfers the ubiquitin to targeted substrates.</text>
</comment>
<accession>A0A8S2IST1</accession>
<feature type="region of interest" description="Disordered" evidence="5">
    <location>
        <begin position="848"/>
        <end position="877"/>
    </location>
</feature>
<feature type="region of interest" description="Disordered" evidence="5">
    <location>
        <begin position="1272"/>
        <end position="1311"/>
    </location>
</feature>
<reference evidence="6" key="1">
    <citation type="submission" date="2021-02" db="EMBL/GenBank/DDBJ databases">
        <authorList>
            <person name="Nowell W R."/>
        </authorList>
    </citation>
    <scope>NUCLEOTIDE SEQUENCE</scope>
</reference>
<dbReference type="SMART" id="SM00248">
    <property type="entry name" value="ANK"/>
    <property type="match status" value="3"/>
</dbReference>
<evidence type="ECO:0000313" key="7">
    <source>
        <dbReference type="Proteomes" id="UP000681967"/>
    </source>
</evidence>
<gene>
    <name evidence="6" type="ORF">BYL167_LOCUS1381</name>
</gene>
<protein>
    <recommendedName>
        <fullName evidence="4">E3 ubiquitin-protein ligase</fullName>
        <ecNumber evidence="4">2.3.2.26</ecNumber>
    </recommendedName>
</protein>
<dbReference type="InterPro" id="IPR016024">
    <property type="entry name" value="ARM-type_fold"/>
</dbReference>
<dbReference type="Gene3D" id="1.25.10.10">
    <property type="entry name" value="Leucine-rich Repeat Variant"/>
    <property type="match status" value="1"/>
</dbReference>
<dbReference type="PANTHER" id="PTHR45670:SF1">
    <property type="entry name" value="E3 UBIQUITIN-PROTEIN LIGASE HECTD1"/>
    <property type="match status" value="1"/>
</dbReference>
<keyword evidence="4" id="KW-0833">Ubl conjugation pathway</keyword>
<dbReference type="InterPro" id="IPR036770">
    <property type="entry name" value="Ankyrin_rpt-contain_sf"/>
</dbReference>
<evidence type="ECO:0000256" key="1">
    <source>
        <dbReference type="ARBA" id="ARBA00000885"/>
    </source>
</evidence>
<dbReference type="PROSITE" id="PS50297">
    <property type="entry name" value="ANK_REP_REGION"/>
    <property type="match status" value="2"/>
</dbReference>
<feature type="repeat" description="ANK" evidence="3">
    <location>
        <begin position="443"/>
        <end position="475"/>
    </location>
</feature>
<name>A0A8S2IST1_9BILA</name>
<sequence>MEADPEELLVWLKGDGGGERDLQISALEQLCMLVLMCDNIDRCFEHDPLAPTRVLEVTARALTYFLDVSVDCAKKITQHASVIRSMCACLQVVDIEDRTNKDLAEQIIKVFERLSSREASSIYEQDGLRCVLDFINNWYSVIHKDSLQSALNVVVKLIGKIDPQNSPTLDQTIESLSNLLLHVDTFVSDNALRCFATLADRFARKNVDPEPLMRYCLKDVLLRSLHYVSKSTGNTLTPVSSLSSSTNTETTGSHNVPLSGSNTRGVTTNLSVVTGLLSTLCRGSAKVTHDLLRSDLPDALESALCGGDERCVLDTMRFLDLLIVLLFDGMRVIPYVLRRQVLPRPVGTARASITAITTTNVSVPITNATIDTNRHASSSSSLSLLSAMAAGAGAAAAASINSGITPSDRSQQQIIEFIRSRDVQGFINHIEQGSIDVNYTDNVGQTMLNWVAAFGTREMIEYLCRRGADVNRGQRSSSLHYAACFGRPSIVRLLLKYGGNVDLRDEDGRTALDKARERQDEGHQEVVEILQSAHEWTDIRRQEPTPTTSTNSSIKSTEQTITTNEIKGDIEMQPIYLQRLLSIFCQLYQNTMILTIKRNTLRLVSKLLHYATVEQIRVYLMQGETNILTTLFELLSSILDTNEDDDDTSNLVLLIIKNLFEKDRYLFLEQFQYLGLIWKITSLALSHPVTPSSTITNITADQQSQQPHSSLSINILAVDAKEILCHRPYVWNEFNILRNRECLYLWSISIAIELSMGSNGWFRFFADNSLSTMYSSGSPETNVDTSENRHDFIDKLQRLKQQVTIIEQGQPGFIFESNRGTRHTYHAQSTLGNEFSIPWSTIESLNSSASTNANDSSSNSSVAKTSSIPIGKTKQEQMKHRTTELALLIYNDYLKNVTPTNYTRSVLNELKAIVNDLNNDLSLNSFEKLKNFLVEKTSLSLYELSSSGLVSSLLKIFHGLLDQSSDEINLANERSKLFSLIFLSNEQPQAFYILIRKLVSILESIEKLPLFLYDTPSSYGLQIFSKRFRFQLHYQNRQQLFTDRTGKSLKIEPLATVGQLKAFLASMVSKQWYDHPHTHLEFIKHLKTDGRQQFTYVSDFDHNGILYWIGTNARTISNYTNPNSTGLISVTCSDNNCAPQQLSEMISHPVQADDDENTNDTYHGCTWVMLDLGLWVIPTHFTLRHSTGGFPHWTRSFLFQISKDGAHFIPCDISLVNDTNSSVATWNIKNNLNENSTGFRYIRIHQKSGRHPVSMAGFELYGQVISAIDIRSKSESTRSRSNRDDNRNRSTSSRQVPHYHHSTSSASNRANKMQSHILRRLASMRTSGTAATSSTGNSNGSNTNASNNRSAASTIDRILFDQMIDLSSIPIDLSTALESDDPERLRMVIQETLSRLTGDTILNDNTNLLNIISQRKSVSTPNISNGEPIFSVSSTEQASSVESLISSSRTTEHAIDLMQGFRDQIARQYDALVAQTQLEPTIEEPTSSLWLSSSTEDFLTPIRSNTSNAGNWLELGEYNEETLLTSKENNKKNATSECSEQRIILLENDMNASVPNLSTTNPNNMTLSNLLTSAQSSPNLTITAATTLNIVKGAIIDDESMPMEESQSLSEIPLSDQQQKQNDETSEDEDMEDDEHCHLKRAKLNSQQIQPPMDTNEEDEDDDEDEADEEEAEQDEHCGLFDEQEEEEYDEQLQEQLHGEQQSLTRRNWDDDFVLKRQFSVLLPAFDGRPGRTNINATQDIPVPTTMTPKQLTSSKQISTTDTVAAANMTLYIRGPSPELPGLKEIDIEMDDSDATIFKYIQQLIQPFPSSQRSERIKRIFEPTYTIVYTEKSNEQSKSD</sequence>
<dbReference type="SUPFAM" id="SSF48371">
    <property type="entry name" value="ARM repeat"/>
    <property type="match status" value="1"/>
</dbReference>
<feature type="compositionally biased region" description="Basic and acidic residues" evidence="5">
    <location>
        <begin position="1272"/>
        <end position="1288"/>
    </location>
</feature>
<feature type="compositionally biased region" description="Polar residues" evidence="5">
    <location>
        <begin position="1605"/>
        <end position="1620"/>
    </location>
</feature>
<comment type="caution">
    <text evidence="6">The sequence shown here is derived from an EMBL/GenBank/DDBJ whole genome shotgun (WGS) entry which is preliminary data.</text>
</comment>
<feature type="region of interest" description="Disordered" evidence="5">
    <location>
        <begin position="1601"/>
        <end position="1676"/>
    </location>
</feature>
<dbReference type="PANTHER" id="PTHR45670">
    <property type="entry name" value="E3 UBIQUITIN-PROTEIN LIGASE TRIP12"/>
    <property type="match status" value="1"/>
</dbReference>